<proteinExistence type="inferred from homology"/>
<evidence type="ECO:0000313" key="11">
    <source>
        <dbReference type="Proteomes" id="UP001567538"/>
    </source>
</evidence>
<evidence type="ECO:0000256" key="7">
    <source>
        <dbReference type="ARBA" id="ARBA00023136"/>
    </source>
</evidence>
<dbReference type="GO" id="GO:0016787">
    <property type="term" value="F:hydrolase activity"/>
    <property type="evidence" value="ECO:0007669"/>
    <property type="project" value="UniProtKB-KW"/>
</dbReference>
<dbReference type="InterPro" id="IPR008803">
    <property type="entry name" value="RHD3/Sey1"/>
</dbReference>
<organism evidence="10 11">
    <name type="scientific">Salvia divinorum</name>
    <name type="common">Maria pastora</name>
    <name type="synonym">Diviner's sage</name>
    <dbReference type="NCBI Taxonomy" id="28513"/>
    <lineage>
        <taxon>Eukaryota</taxon>
        <taxon>Viridiplantae</taxon>
        <taxon>Streptophyta</taxon>
        <taxon>Embryophyta</taxon>
        <taxon>Tracheophyta</taxon>
        <taxon>Spermatophyta</taxon>
        <taxon>Magnoliopsida</taxon>
        <taxon>eudicotyledons</taxon>
        <taxon>Gunneridae</taxon>
        <taxon>Pentapetalae</taxon>
        <taxon>asterids</taxon>
        <taxon>lamiids</taxon>
        <taxon>Lamiales</taxon>
        <taxon>Lamiaceae</taxon>
        <taxon>Nepetoideae</taxon>
        <taxon>Mentheae</taxon>
        <taxon>Salviinae</taxon>
        <taxon>Salvia</taxon>
        <taxon>Salvia subgen. Calosphace</taxon>
    </lineage>
</organism>
<evidence type="ECO:0000256" key="6">
    <source>
        <dbReference type="ARBA" id="ARBA00023134"/>
    </source>
</evidence>
<name>A0ABD1G5J3_SALDI</name>
<dbReference type="Proteomes" id="UP001567538">
    <property type="component" value="Unassembled WGS sequence"/>
</dbReference>
<evidence type="ECO:0000256" key="3">
    <source>
        <dbReference type="ARBA" id="ARBA00022801"/>
    </source>
</evidence>
<comment type="caution">
    <text evidence="10">The sequence shown here is derived from an EMBL/GenBank/DDBJ whole genome shotgun (WGS) entry which is preliminary data.</text>
</comment>
<dbReference type="PROSITE" id="PS51715">
    <property type="entry name" value="G_GB1_RHD3"/>
    <property type="match status" value="1"/>
</dbReference>
<dbReference type="EMBL" id="JBEAFC010000010">
    <property type="protein sequence ID" value="KAL1538434.1"/>
    <property type="molecule type" value="Genomic_DNA"/>
</dbReference>
<dbReference type="InterPro" id="IPR030386">
    <property type="entry name" value="G_GB1_RHD3_dom"/>
</dbReference>
<dbReference type="InterPro" id="IPR027417">
    <property type="entry name" value="P-loop_NTPase"/>
</dbReference>
<dbReference type="GO" id="GO:0005525">
    <property type="term" value="F:GTP binding"/>
    <property type="evidence" value="ECO:0007669"/>
    <property type="project" value="UniProtKB-KW"/>
</dbReference>
<dbReference type="Pfam" id="PF20428">
    <property type="entry name" value="Sey1_3HB"/>
    <property type="match status" value="1"/>
</dbReference>
<dbReference type="InterPro" id="IPR046758">
    <property type="entry name" value="Sey1/RHD3-like_3HB"/>
</dbReference>
<accession>A0ABD1G5J3</accession>
<keyword evidence="3" id="KW-0378">Hydrolase</keyword>
<evidence type="ECO:0000256" key="2">
    <source>
        <dbReference type="ARBA" id="ARBA00022741"/>
    </source>
</evidence>
<dbReference type="PANTHER" id="PTHR45923:SF20">
    <property type="entry name" value="PROTEIN ROOT HAIR DEFECTIVE 3 HOMOLOG 2"/>
    <property type="match status" value="1"/>
</dbReference>
<sequence length="597" mass="66957">MEPENSQPTELINGAGDFNESGFEDFLRGAAASIPVIAIVGPQSSGKSALLNHLFCTKFRVMNAQTGRSKTTNGIWIAKAPHIEPTVVLDLEGTDGNEKGEDDTAFEKQSALFAIAIAHTVIINMWCNDVGREHAASRPLLRTVFEAMLSLSLISREKTTLHFVVRDGNSKTGTPSELLKRDLKKDIEEIWKAAPKPQGNEDTLLTDIFNVEVTVLSNYEFMREKFDEEVVQLQKQLISHNLDPSTSKIYLSSAKNTWDGIKKYKGFEVQPFRLMVAKTKCDEIAMNKLKLFESNQAWSKLKKSAETELVKDFGAKTNSILATYLSEYDKETINFESSTNGRYDQQVRDARSSKRQDLKSKALNVVYPAYMNTLGHIRSETLLSFTTQLKAWRQDASMSILEAYERCYGSCLEEFDELCSDYATIELANWVDDASTVREQLLREIKEHALNQLRDELSVSHNTKEVNNIRFVQTSIVQPSMTRSRKLSLPKWAKSIRKWAIFGMSVLGVTGLTTLLTCHSAYAAPLAVALAIARGLIELLPDGRYMYSATKEELKMSDDIPHKHPMLMVSMHEALNTTYQSLITAQKLLNSAAPVVA</sequence>
<gene>
    <name evidence="10" type="ORF">AAHA92_27184</name>
</gene>
<reference evidence="10 11" key="1">
    <citation type="submission" date="2024-06" db="EMBL/GenBank/DDBJ databases">
        <title>A chromosome level genome sequence of Diviner's sage (Salvia divinorum).</title>
        <authorList>
            <person name="Ford S.A."/>
            <person name="Ro D.-K."/>
            <person name="Ness R.W."/>
            <person name="Phillips M.A."/>
        </authorList>
    </citation>
    <scope>NUCLEOTIDE SEQUENCE [LARGE SCALE GENOMIC DNA]</scope>
    <source>
        <strain evidence="10">SAF-2024a</strain>
        <tissue evidence="10">Leaf</tissue>
    </source>
</reference>
<keyword evidence="11" id="KW-1185">Reference proteome</keyword>
<dbReference type="Pfam" id="PF05879">
    <property type="entry name" value="RHD3_GTPase"/>
    <property type="match status" value="1"/>
</dbReference>
<keyword evidence="6" id="KW-0342">GTP-binding</keyword>
<evidence type="ECO:0000256" key="5">
    <source>
        <dbReference type="ARBA" id="ARBA00022989"/>
    </source>
</evidence>
<comment type="similarity">
    <text evidence="8">Belongs to the TRAFAC class dynamin-like GTPase superfamily. GB1/RHD3 GTPase family.</text>
</comment>
<feature type="domain" description="GB1/RHD3-type G" evidence="9">
    <location>
        <begin position="31"/>
        <end position="255"/>
    </location>
</feature>
<keyword evidence="4" id="KW-0256">Endoplasmic reticulum</keyword>
<protein>
    <submittedName>
        <fullName evidence="10">Protein ROOT HAIR DEFECTIVE 3 2-like</fullName>
    </submittedName>
</protein>
<keyword evidence="1" id="KW-0812">Transmembrane</keyword>
<evidence type="ECO:0000256" key="1">
    <source>
        <dbReference type="ARBA" id="ARBA00022692"/>
    </source>
</evidence>
<keyword evidence="7" id="KW-0472">Membrane</keyword>
<dbReference type="AlphaFoldDB" id="A0ABD1G5J3"/>
<dbReference type="PANTHER" id="PTHR45923">
    <property type="entry name" value="PROTEIN SEY1"/>
    <property type="match status" value="1"/>
</dbReference>
<evidence type="ECO:0000259" key="9">
    <source>
        <dbReference type="PROSITE" id="PS51715"/>
    </source>
</evidence>
<keyword evidence="2" id="KW-0547">Nucleotide-binding</keyword>
<evidence type="ECO:0000256" key="4">
    <source>
        <dbReference type="ARBA" id="ARBA00022824"/>
    </source>
</evidence>
<keyword evidence="5" id="KW-1133">Transmembrane helix</keyword>
<evidence type="ECO:0000256" key="8">
    <source>
        <dbReference type="PROSITE-ProRule" id="PRU01052"/>
    </source>
</evidence>
<dbReference type="SUPFAM" id="SSF52540">
    <property type="entry name" value="P-loop containing nucleoside triphosphate hydrolases"/>
    <property type="match status" value="1"/>
</dbReference>
<evidence type="ECO:0000313" key="10">
    <source>
        <dbReference type="EMBL" id="KAL1538434.1"/>
    </source>
</evidence>
<dbReference type="Gene3D" id="3.40.50.300">
    <property type="entry name" value="P-loop containing nucleotide triphosphate hydrolases"/>
    <property type="match status" value="1"/>
</dbReference>